<feature type="compositionally biased region" description="Basic and acidic residues" evidence="1">
    <location>
        <begin position="39"/>
        <end position="51"/>
    </location>
</feature>
<dbReference type="AlphaFoldDB" id="A0A4C1SU64"/>
<evidence type="ECO:0000256" key="1">
    <source>
        <dbReference type="SAM" id="MobiDB-lite"/>
    </source>
</evidence>
<feature type="compositionally biased region" description="Basic and acidic residues" evidence="1">
    <location>
        <begin position="73"/>
        <end position="84"/>
    </location>
</feature>
<reference evidence="2 3" key="1">
    <citation type="journal article" date="2019" name="Commun. Biol.">
        <title>The bagworm genome reveals a unique fibroin gene that provides high tensile strength.</title>
        <authorList>
            <person name="Kono N."/>
            <person name="Nakamura H."/>
            <person name="Ohtoshi R."/>
            <person name="Tomita M."/>
            <person name="Numata K."/>
            <person name="Arakawa K."/>
        </authorList>
    </citation>
    <scope>NUCLEOTIDE SEQUENCE [LARGE SCALE GENOMIC DNA]</scope>
</reference>
<name>A0A4C1SU64_EUMVA</name>
<feature type="compositionally biased region" description="Basic residues" evidence="1">
    <location>
        <begin position="62"/>
        <end position="72"/>
    </location>
</feature>
<protein>
    <submittedName>
        <fullName evidence="2">Uncharacterized protein</fullName>
    </submittedName>
</protein>
<feature type="region of interest" description="Disordered" evidence="1">
    <location>
        <begin position="39"/>
        <end position="84"/>
    </location>
</feature>
<dbReference type="EMBL" id="BGZK01000015">
    <property type="protein sequence ID" value="GBP04877.1"/>
    <property type="molecule type" value="Genomic_DNA"/>
</dbReference>
<evidence type="ECO:0000313" key="3">
    <source>
        <dbReference type="Proteomes" id="UP000299102"/>
    </source>
</evidence>
<comment type="caution">
    <text evidence="2">The sequence shown here is derived from an EMBL/GenBank/DDBJ whole genome shotgun (WGS) entry which is preliminary data.</text>
</comment>
<keyword evidence="3" id="KW-1185">Reference proteome</keyword>
<gene>
    <name evidence="2" type="ORF">EVAR_3772_1</name>
</gene>
<accession>A0A4C1SU64</accession>
<evidence type="ECO:0000313" key="2">
    <source>
        <dbReference type="EMBL" id="GBP04877.1"/>
    </source>
</evidence>
<proteinExistence type="predicted"/>
<sequence>MRSRGERLCGGEANIVCHAYYQANFGFAPSSCKLELKDGKQNQEWDQDKKTGAGQNCLEPKSKKKQNRNRKRDRVEIDSDRYQR</sequence>
<organism evidence="2 3">
    <name type="scientific">Eumeta variegata</name>
    <name type="common">Bagworm moth</name>
    <name type="synonym">Eumeta japonica</name>
    <dbReference type="NCBI Taxonomy" id="151549"/>
    <lineage>
        <taxon>Eukaryota</taxon>
        <taxon>Metazoa</taxon>
        <taxon>Ecdysozoa</taxon>
        <taxon>Arthropoda</taxon>
        <taxon>Hexapoda</taxon>
        <taxon>Insecta</taxon>
        <taxon>Pterygota</taxon>
        <taxon>Neoptera</taxon>
        <taxon>Endopterygota</taxon>
        <taxon>Lepidoptera</taxon>
        <taxon>Glossata</taxon>
        <taxon>Ditrysia</taxon>
        <taxon>Tineoidea</taxon>
        <taxon>Psychidae</taxon>
        <taxon>Oiketicinae</taxon>
        <taxon>Eumeta</taxon>
    </lineage>
</organism>
<dbReference type="Proteomes" id="UP000299102">
    <property type="component" value="Unassembled WGS sequence"/>
</dbReference>